<protein>
    <submittedName>
        <fullName evidence="1">Uncharacterized protein</fullName>
    </submittedName>
</protein>
<organism evidence="1 2">
    <name type="scientific">Dreissena polymorpha</name>
    <name type="common">Zebra mussel</name>
    <name type="synonym">Mytilus polymorpha</name>
    <dbReference type="NCBI Taxonomy" id="45954"/>
    <lineage>
        <taxon>Eukaryota</taxon>
        <taxon>Metazoa</taxon>
        <taxon>Spiralia</taxon>
        <taxon>Lophotrochozoa</taxon>
        <taxon>Mollusca</taxon>
        <taxon>Bivalvia</taxon>
        <taxon>Autobranchia</taxon>
        <taxon>Heteroconchia</taxon>
        <taxon>Euheterodonta</taxon>
        <taxon>Imparidentia</taxon>
        <taxon>Neoheterodontei</taxon>
        <taxon>Myida</taxon>
        <taxon>Dreissenoidea</taxon>
        <taxon>Dreissenidae</taxon>
        <taxon>Dreissena</taxon>
    </lineage>
</organism>
<evidence type="ECO:0000313" key="1">
    <source>
        <dbReference type="EMBL" id="KAH3853635.1"/>
    </source>
</evidence>
<proteinExistence type="predicted"/>
<dbReference type="EMBL" id="JAIWYP010000003">
    <property type="protein sequence ID" value="KAH3853635.1"/>
    <property type="molecule type" value="Genomic_DNA"/>
</dbReference>
<evidence type="ECO:0000313" key="2">
    <source>
        <dbReference type="Proteomes" id="UP000828390"/>
    </source>
</evidence>
<dbReference type="AlphaFoldDB" id="A0A9D4R569"/>
<keyword evidence="2" id="KW-1185">Reference proteome</keyword>
<reference evidence="1" key="2">
    <citation type="submission" date="2020-11" db="EMBL/GenBank/DDBJ databases">
        <authorList>
            <person name="McCartney M.A."/>
            <person name="Auch B."/>
            <person name="Kono T."/>
            <person name="Mallez S."/>
            <person name="Becker A."/>
            <person name="Gohl D.M."/>
            <person name="Silverstein K.A.T."/>
            <person name="Koren S."/>
            <person name="Bechman K.B."/>
            <person name="Herman A."/>
            <person name="Abrahante J.E."/>
            <person name="Garbe J."/>
        </authorList>
    </citation>
    <scope>NUCLEOTIDE SEQUENCE</scope>
    <source>
        <strain evidence="1">Duluth1</strain>
        <tissue evidence="1">Whole animal</tissue>
    </source>
</reference>
<sequence length="89" mass="10134">MIQNTIGKQSKFPAILFPLPLSQGFFAPGVYKKSDTIWSGCAYERICSEEVANRRHREALKAQLVNRGYDGAFVETELIKVDNKKREDL</sequence>
<reference evidence="1" key="1">
    <citation type="journal article" date="2019" name="bioRxiv">
        <title>The Genome of the Zebra Mussel, Dreissena polymorpha: A Resource for Invasive Species Research.</title>
        <authorList>
            <person name="McCartney M.A."/>
            <person name="Auch B."/>
            <person name="Kono T."/>
            <person name="Mallez S."/>
            <person name="Zhang Y."/>
            <person name="Obille A."/>
            <person name="Becker A."/>
            <person name="Abrahante J.E."/>
            <person name="Garbe J."/>
            <person name="Badalamenti J.P."/>
            <person name="Herman A."/>
            <person name="Mangelson H."/>
            <person name="Liachko I."/>
            <person name="Sullivan S."/>
            <person name="Sone E.D."/>
            <person name="Koren S."/>
            <person name="Silverstein K.A.T."/>
            <person name="Beckman K.B."/>
            <person name="Gohl D.M."/>
        </authorList>
    </citation>
    <scope>NUCLEOTIDE SEQUENCE</scope>
    <source>
        <strain evidence="1">Duluth1</strain>
        <tissue evidence="1">Whole animal</tissue>
    </source>
</reference>
<comment type="caution">
    <text evidence="1">The sequence shown here is derived from an EMBL/GenBank/DDBJ whole genome shotgun (WGS) entry which is preliminary data.</text>
</comment>
<accession>A0A9D4R569</accession>
<dbReference type="Proteomes" id="UP000828390">
    <property type="component" value="Unassembled WGS sequence"/>
</dbReference>
<name>A0A9D4R569_DREPO</name>
<gene>
    <name evidence="1" type="ORF">DPMN_096167</name>
</gene>